<feature type="domain" description="DDE Tnp4" evidence="3">
    <location>
        <begin position="172"/>
        <end position="303"/>
    </location>
</feature>
<gene>
    <name evidence="4" type="ORF">PoB_002310100</name>
</gene>
<proteinExistence type="predicted"/>
<dbReference type="PANTHER" id="PTHR34615">
    <property type="entry name" value="PX DOMAIN-CONTAINING PROTEIN"/>
    <property type="match status" value="1"/>
</dbReference>
<dbReference type="InterPro" id="IPR027806">
    <property type="entry name" value="HARBI1_dom"/>
</dbReference>
<keyword evidence="5" id="KW-1185">Reference proteome</keyword>
<dbReference type="EMBL" id="BLXT01002683">
    <property type="protein sequence ID" value="GFN96595.1"/>
    <property type="molecule type" value="Genomic_DNA"/>
</dbReference>
<dbReference type="PANTHER" id="PTHR34615:SF1">
    <property type="entry name" value="PX DOMAIN-CONTAINING PROTEIN"/>
    <property type="match status" value="1"/>
</dbReference>
<name>A0AAV3ZQ04_9GAST</name>
<dbReference type="GO" id="GO:0046872">
    <property type="term" value="F:metal ion binding"/>
    <property type="evidence" value="ECO:0007669"/>
    <property type="project" value="UniProtKB-KW"/>
</dbReference>
<accession>A0AAV3ZQ04</accession>
<dbReference type="Proteomes" id="UP000735302">
    <property type="component" value="Unassembled WGS sequence"/>
</dbReference>
<organism evidence="4 5">
    <name type="scientific">Plakobranchus ocellatus</name>
    <dbReference type="NCBI Taxonomy" id="259542"/>
    <lineage>
        <taxon>Eukaryota</taxon>
        <taxon>Metazoa</taxon>
        <taxon>Spiralia</taxon>
        <taxon>Lophotrochozoa</taxon>
        <taxon>Mollusca</taxon>
        <taxon>Gastropoda</taxon>
        <taxon>Heterobranchia</taxon>
        <taxon>Euthyneura</taxon>
        <taxon>Panpulmonata</taxon>
        <taxon>Sacoglossa</taxon>
        <taxon>Placobranchoidea</taxon>
        <taxon>Plakobranchidae</taxon>
        <taxon>Plakobranchus</taxon>
    </lineage>
</organism>
<keyword evidence="2" id="KW-0479">Metal-binding</keyword>
<reference evidence="4 5" key="1">
    <citation type="journal article" date="2021" name="Elife">
        <title>Chloroplast acquisition without the gene transfer in kleptoplastic sea slugs, Plakobranchus ocellatus.</title>
        <authorList>
            <person name="Maeda T."/>
            <person name="Takahashi S."/>
            <person name="Yoshida T."/>
            <person name="Shimamura S."/>
            <person name="Takaki Y."/>
            <person name="Nagai Y."/>
            <person name="Toyoda A."/>
            <person name="Suzuki Y."/>
            <person name="Arimoto A."/>
            <person name="Ishii H."/>
            <person name="Satoh N."/>
            <person name="Nishiyama T."/>
            <person name="Hasebe M."/>
            <person name="Maruyama T."/>
            <person name="Minagawa J."/>
            <person name="Obokata J."/>
            <person name="Shigenobu S."/>
        </authorList>
    </citation>
    <scope>NUCLEOTIDE SEQUENCE [LARGE SCALE GENOMIC DNA]</scope>
</reference>
<sequence>MAEAEELLYLAAACEELDELECAVVAVEAAKESVEPTDYKDRRFDLTQLSNTECCNYFRFNKADIYRLEEALRLPARLVSPTRVTADRTAALCLLLRRLMYPNRLNDLLPLLGRSVSELSIIFNCILDHIHDNFGHLLGNLHQPWLSLEKLNTFAQAVANKGALHQNCWGFIDGTTMAISKPKQHQKVVFSGHKRIHCLKFQGIMTPNGLFAHMFGPMEGRRHDAAMFHESGIMTTLEETMNRPDSTPLCLYGDPAYPLRPHEMKPFMGARLTREQEEFNKDMSSVRISVEWGFGKISNLFAFVD</sequence>
<evidence type="ECO:0000313" key="5">
    <source>
        <dbReference type="Proteomes" id="UP000735302"/>
    </source>
</evidence>
<dbReference type="AlphaFoldDB" id="A0AAV3ZQ04"/>
<dbReference type="Pfam" id="PF13359">
    <property type="entry name" value="DDE_Tnp_4"/>
    <property type="match status" value="1"/>
</dbReference>
<comment type="caution">
    <text evidence="4">The sequence shown here is derived from an EMBL/GenBank/DDBJ whole genome shotgun (WGS) entry which is preliminary data.</text>
</comment>
<evidence type="ECO:0000313" key="4">
    <source>
        <dbReference type="EMBL" id="GFN96595.1"/>
    </source>
</evidence>
<evidence type="ECO:0000256" key="1">
    <source>
        <dbReference type="ARBA" id="ARBA00001968"/>
    </source>
</evidence>
<evidence type="ECO:0000259" key="3">
    <source>
        <dbReference type="Pfam" id="PF13359"/>
    </source>
</evidence>
<protein>
    <submittedName>
        <fullName evidence="4">Protein alp1-like</fullName>
    </submittedName>
</protein>
<evidence type="ECO:0000256" key="2">
    <source>
        <dbReference type="ARBA" id="ARBA00022723"/>
    </source>
</evidence>
<comment type="cofactor">
    <cofactor evidence="1">
        <name>a divalent metal cation</name>
        <dbReference type="ChEBI" id="CHEBI:60240"/>
    </cofactor>
</comment>